<dbReference type="AlphaFoldDB" id="A0AAV2TCI8"/>
<evidence type="ECO:0000256" key="1">
    <source>
        <dbReference type="SAM" id="Phobius"/>
    </source>
</evidence>
<protein>
    <recommendedName>
        <fullName evidence="4">MARVEL domain-containing protein</fullName>
    </recommendedName>
</protein>
<keyword evidence="1" id="KW-0812">Transmembrane</keyword>
<feature type="transmembrane region" description="Helical" evidence="1">
    <location>
        <begin position="44"/>
        <end position="69"/>
    </location>
</feature>
<sequence>MPSFSYRQLFNLITFSLAAALLATSIFVDDRVTSEHKSDKEKISVAAGVVATVCFAVVLILDTTLICGCSHRHRTFKITEGILCILGFACAVVSAATFFGKERPGIGCWILSGAIVAGEAAVFSFLLDLRHEY</sequence>
<organism evidence="2 3">
    <name type="scientific">Calicophoron daubneyi</name>
    <name type="common">Rumen fluke</name>
    <name type="synonym">Paramphistomum daubneyi</name>
    <dbReference type="NCBI Taxonomy" id="300641"/>
    <lineage>
        <taxon>Eukaryota</taxon>
        <taxon>Metazoa</taxon>
        <taxon>Spiralia</taxon>
        <taxon>Lophotrochozoa</taxon>
        <taxon>Platyhelminthes</taxon>
        <taxon>Trematoda</taxon>
        <taxon>Digenea</taxon>
        <taxon>Plagiorchiida</taxon>
        <taxon>Pronocephalata</taxon>
        <taxon>Paramphistomoidea</taxon>
        <taxon>Paramphistomidae</taxon>
        <taxon>Calicophoron</taxon>
    </lineage>
</organism>
<keyword evidence="1" id="KW-0472">Membrane</keyword>
<feature type="transmembrane region" description="Helical" evidence="1">
    <location>
        <begin position="81"/>
        <end position="100"/>
    </location>
</feature>
<proteinExistence type="predicted"/>
<gene>
    <name evidence="2" type="ORF">CDAUBV1_LOCUS7344</name>
</gene>
<dbReference type="Proteomes" id="UP001497525">
    <property type="component" value="Unassembled WGS sequence"/>
</dbReference>
<feature type="transmembrane region" description="Helical" evidence="1">
    <location>
        <begin position="106"/>
        <end position="127"/>
    </location>
</feature>
<name>A0AAV2TCI8_CALDB</name>
<comment type="caution">
    <text evidence="2">The sequence shown here is derived from an EMBL/GenBank/DDBJ whole genome shotgun (WGS) entry which is preliminary data.</text>
</comment>
<accession>A0AAV2TCI8</accession>
<keyword evidence="1" id="KW-1133">Transmembrane helix</keyword>
<evidence type="ECO:0000313" key="3">
    <source>
        <dbReference type="Proteomes" id="UP001497525"/>
    </source>
</evidence>
<evidence type="ECO:0008006" key="4">
    <source>
        <dbReference type="Google" id="ProtNLM"/>
    </source>
</evidence>
<evidence type="ECO:0000313" key="2">
    <source>
        <dbReference type="EMBL" id="CAL5134118.1"/>
    </source>
</evidence>
<dbReference type="EMBL" id="CAXLJL010000179">
    <property type="protein sequence ID" value="CAL5134118.1"/>
    <property type="molecule type" value="Genomic_DNA"/>
</dbReference>
<reference evidence="2" key="1">
    <citation type="submission" date="2024-06" db="EMBL/GenBank/DDBJ databases">
        <authorList>
            <person name="Liu X."/>
            <person name="Lenzi L."/>
            <person name="Haldenby T S."/>
            <person name="Uol C."/>
        </authorList>
    </citation>
    <scope>NUCLEOTIDE SEQUENCE</scope>
</reference>